<dbReference type="SUPFAM" id="SSF56672">
    <property type="entry name" value="DNA/RNA polymerases"/>
    <property type="match status" value="1"/>
</dbReference>
<dbReference type="AlphaFoldDB" id="A0A9W6TX55"/>
<dbReference type="InterPro" id="IPR043128">
    <property type="entry name" value="Rev_trsase/Diguanyl_cyclase"/>
</dbReference>
<evidence type="ECO:0000313" key="2">
    <source>
        <dbReference type="EMBL" id="GMF21293.1"/>
    </source>
</evidence>
<dbReference type="Gene3D" id="2.40.70.10">
    <property type="entry name" value="Acid Proteases"/>
    <property type="match status" value="1"/>
</dbReference>
<gene>
    <name evidence="2" type="ORF">Pfra01_000279000</name>
</gene>
<dbReference type="InterPro" id="IPR043502">
    <property type="entry name" value="DNA/RNA_pol_sf"/>
</dbReference>
<evidence type="ECO:0000313" key="3">
    <source>
        <dbReference type="Proteomes" id="UP001165121"/>
    </source>
</evidence>
<dbReference type="CDD" id="cd00303">
    <property type="entry name" value="retropepsin_like"/>
    <property type="match status" value="1"/>
</dbReference>
<dbReference type="Gene3D" id="3.30.70.270">
    <property type="match status" value="2"/>
</dbReference>
<evidence type="ECO:0000256" key="1">
    <source>
        <dbReference type="SAM" id="MobiDB-lite"/>
    </source>
</evidence>
<dbReference type="Proteomes" id="UP001165121">
    <property type="component" value="Unassembled WGS sequence"/>
</dbReference>
<dbReference type="InterPro" id="IPR051320">
    <property type="entry name" value="Viral_Replic_Matur_Polypro"/>
</dbReference>
<proteinExistence type="predicted"/>
<keyword evidence="3" id="KW-1185">Reference proteome</keyword>
<dbReference type="Gene3D" id="3.10.10.10">
    <property type="entry name" value="HIV Type 1 Reverse Transcriptase, subunit A, domain 1"/>
    <property type="match status" value="1"/>
</dbReference>
<comment type="caution">
    <text evidence="2">The sequence shown here is derived from an EMBL/GenBank/DDBJ whole genome shotgun (WGS) entry which is preliminary data.</text>
</comment>
<dbReference type="OrthoDB" id="115680at2759"/>
<name>A0A9W6TX55_9STRA</name>
<dbReference type="EMBL" id="BSXT01000223">
    <property type="protein sequence ID" value="GMF21293.1"/>
    <property type="molecule type" value="Genomic_DNA"/>
</dbReference>
<feature type="region of interest" description="Disordered" evidence="1">
    <location>
        <begin position="246"/>
        <end position="276"/>
    </location>
</feature>
<accession>A0A9W6TX55</accession>
<dbReference type="InterPro" id="IPR021109">
    <property type="entry name" value="Peptidase_aspartic_dom_sf"/>
</dbReference>
<sequence>MPGMKHDYEYDAEGDVKMSMPQPIFEATRAPSLKVWSQASITTFLRERRQYEGKVLEQCHVTGEVQAAVTRSIRSTIEPWVLEHVAHYILKKDAASVTDDMLVAEMKRKVDAMMNDRVPDVTQLFSHELKMDLAEMDVEARIASYFMTFDRLVEDNGLFAMLGRGHAVSEEGRQRVKLRCKLLLANVTPEILKVDLRRLVELTHREAKVNDPALHDLMIERATRQQQYHLMQAEMKQSAAPRIKAAAAPATKATQRPGKPRLQHSGAPGGVRNTEEQRKLPRDGCLICKGAHWARDCLAATAEQKAEVAKTLREKRDRQPERVKRITADGEPTFRSEVINGVLDVPFCPDTGSDANIIGRPVFDELRDLVPSLRIERVEPPVRVIAAGGNTMLCREKVHIDLQIENAAGPLALSDIECLVLDAPEEELLFGRTTLQSIGVDLDGIFEQLAQQHVEDADAEADNIPTDHVEVMGEPAGDEVAEVLHRLVDEAMEAGFDTKFADRLRDLVMSFADVFRLRLGHDDVADVEPLEVWLVQDAQPYRSAVRRYPEVQRQFLRDYVRELEAAGLIERNNHSRWSCPALPVAKQGTNEFRITIDYRPVNKLTVPLAGAAPNLTVVEKAVRGSYGFGTFGFHKGFWQMPLHPRSREMFSFVTEDGVLTPTRVPQGASDSAQFFSILRQRRLKLNAKKCKLFARRVKWCGKLVDGEGVEHDPARIAVLKKMPLPSTGAALQHFLCALNWLRDSMIDYARTVAPLQDKLEKVMHERGRRKSQLSGVTMDWSDDE</sequence>
<dbReference type="PANTHER" id="PTHR33064">
    <property type="entry name" value="POL PROTEIN"/>
    <property type="match status" value="1"/>
</dbReference>
<dbReference type="PANTHER" id="PTHR33064:SF37">
    <property type="entry name" value="RIBONUCLEASE H"/>
    <property type="match status" value="1"/>
</dbReference>
<protein>
    <submittedName>
        <fullName evidence="2">Unnamed protein product</fullName>
    </submittedName>
</protein>
<organism evidence="2 3">
    <name type="scientific">Phytophthora fragariaefolia</name>
    <dbReference type="NCBI Taxonomy" id="1490495"/>
    <lineage>
        <taxon>Eukaryota</taxon>
        <taxon>Sar</taxon>
        <taxon>Stramenopiles</taxon>
        <taxon>Oomycota</taxon>
        <taxon>Peronosporomycetes</taxon>
        <taxon>Peronosporales</taxon>
        <taxon>Peronosporaceae</taxon>
        <taxon>Phytophthora</taxon>
    </lineage>
</organism>
<reference evidence="2" key="1">
    <citation type="submission" date="2023-04" db="EMBL/GenBank/DDBJ databases">
        <title>Phytophthora fragariaefolia NBRC 109709.</title>
        <authorList>
            <person name="Ichikawa N."/>
            <person name="Sato H."/>
            <person name="Tonouchi N."/>
        </authorList>
    </citation>
    <scope>NUCLEOTIDE SEQUENCE</scope>
    <source>
        <strain evidence="2">NBRC 109709</strain>
    </source>
</reference>